<evidence type="ECO:0000313" key="1">
    <source>
        <dbReference type="EMBL" id="MEP0817220.1"/>
    </source>
</evidence>
<keyword evidence="2" id="KW-1185">Reference proteome</keyword>
<evidence type="ECO:0000313" key="2">
    <source>
        <dbReference type="Proteomes" id="UP001464891"/>
    </source>
</evidence>
<dbReference type="InterPro" id="IPR011990">
    <property type="entry name" value="TPR-like_helical_dom_sf"/>
</dbReference>
<dbReference type="Pfam" id="PF06041">
    <property type="entry name" value="DUF924"/>
    <property type="match status" value="1"/>
</dbReference>
<dbReference type="Proteomes" id="UP001464891">
    <property type="component" value="Unassembled WGS sequence"/>
</dbReference>
<protein>
    <submittedName>
        <fullName evidence="1">DUF924 domain-containing protein</fullName>
    </submittedName>
</protein>
<dbReference type="EMBL" id="JAMPKM010000004">
    <property type="protein sequence ID" value="MEP0817220.1"/>
    <property type="molecule type" value="Genomic_DNA"/>
</dbReference>
<name>A0ABV0J7Y8_9CYAN</name>
<accession>A0ABV0J7Y8</accession>
<comment type="caution">
    <text evidence="1">The sequence shown here is derived from an EMBL/GenBank/DDBJ whole genome shotgun (WGS) entry which is preliminary data.</text>
</comment>
<sequence>MLRIEQILNFWFGIPESSSYGKSRKIWFVKDPNFDRDISDRFLSNYEAAVAGHYNGWTASPDGCLALILLFDQFPRHIFRGDRRAYATDAQALITAQQVIAQDFDQALLPVQRMFIYLPFEHSENLEHQRLSVELFRELSDDPDAGDMFPYAVRHKEIIERFGRFPHRNQILGRTTTPEEAEFLKQPGSSF</sequence>
<dbReference type="Gene3D" id="1.20.58.320">
    <property type="entry name" value="TPR-like"/>
    <property type="match status" value="1"/>
</dbReference>
<dbReference type="SUPFAM" id="SSF48452">
    <property type="entry name" value="TPR-like"/>
    <property type="match status" value="1"/>
</dbReference>
<dbReference type="RefSeq" id="WP_190438000.1">
    <property type="nucleotide sequence ID" value="NZ_JAMPKM010000004.1"/>
</dbReference>
<proteinExistence type="predicted"/>
<dbReference type="InterPro" id="IPR010323">
    <property type="entry name" value="DUF924"/>
</dbReference>
<organism evidence="1 2">
    <name type="scientific">Trichocoleus desertorum GB2-A4</name>
    <dbReference type="NCBI Taxonomy" id="2933944"/>
    <lineage>
        <taxon>Bacteria</taxon>
        <taxon>Bacillati</taxon>
        <taxon>Cyanobacteriota</taxon>
        <taxon>Cyanophyceae</taxon>
        <taxon>Leptolyngbyales</taxon>
        <taxon>Trichocoleusaceae</taxon>
        <taxon>Trichocoleus</taxon>
    </lineage>
</organism>
<reference evidence="1 2" key="1">
    <citation type="submission" date="2022-04" db="EMBL/GenBank/DDBJ databases">
        <title>Positive selection, recombination, and allopatry shape intraspecific diversity of widespread and dominant cyanobacteria.</title>
        <authorList>
            <person name="Wei J."/>
            <person name="Shu W."/>
            <person name="Hu C."/>
        </authorList>
    </citation>
    <scope>NUCLEOTIDE SEQUENCE [LARGE SCALE GENOMIC DNA]</scope>
    <source>
        <strain evidence="1 2">GB2-A4</strain>
    </source>
</reference>
<dbReference type="Gene3D" id="1.25.40.10">
    <property type="entry name" value="Tetratricopeptide repeat domain"/>
    <property type="match status" value="1"/>
</dbReference>
<gene>
    <name evidence="1" type="ORF">NC998_08940</name>
</gene>